<dbReference type="EMBL" id="BSDC01000004">
    <property type="protein sequence ID" value="GLH68415.1"/>
    <property type="molecule type" value="Genomic_DNA"/>
</dbReference>
<organism evidence="2 3">
    <name type="scientific">Geothrix edaphica</name>
    <dbReference type="NCBI Taxonomy" id="2927976"/>
    <lineage>
        <taxon>Bacteria</taxon>
        <taxon>Pseudomonadati</taxon>
        <taxon>Acidobacteriota</taxon>
        <taxon>Holophagae</taxon>
        <taxon>Holophagales</taxon>
        <taxon>Holophagaceae</taxon>
        <taxon>Geothrix</taxon>
    </lineage>
</organism>
<sequence>MPTKLALCLLFPAALMAAGPAEVRPLKTEAEARALVESCFKLFVAEDYKAGLDLFKPYWKVSMNELNTLTMQTITSRATVKERFGASLGYEFISQQKAGASFLRFVVIEKLENTAIRYSVVFYKATDRWEMQTFIWDDKVQNLFGD</sequence>
<proteinExistence type="predicted"/>
<feature type="chain" id="PRO_5045551277" description="DUF4440 domain-containing protein" evidence="1">
    <location>
        <begin position="18"/>
        <end position="146"/>
    </location>
</feature>
<keyword evidence="3" id="KW-1185">Reference proteome</keyword>
<gene>
    <name evidence="2" type="ORF">GETHED_27790</name>
</gene>
<dbReference type="Proteomes" id="UP001165044">
    <property type="component" value="Unassembled WGS sequence"/>
</dbReference>
<evidence type="ECO:0008006" key="4">
    <source>
        <dbReference type="Google" id="ProtNLM"/>
    </source>
</evidence>
<evidence type="ECO:0000256" key="1">
    <source>
        <dbReference type="SAM" id="SignalP"/>
    </source>
</evidence>
<evidence type="ECO:0000313" key="2">
    <source>
        <dbReference type="EMBL" id="GLH68415.1"/>
    </source>
</evidence>
<keyword evidence="1" id="KW-0732">Signal</keyword>
<name>A0ABQ5Q1Y0_9BACT</name>
<accession>A0ABQ5Q1Y0</accession>
<reference evidence="2" key="1">
    <citation type="journal article" date="2023" name="Antonie Van Leeuwenhoek">
        <title>Mesoterricola silvestris gen. nov., sp. nov., Mesoterricola sediminis sp. nov., Geothrix oryzae sp. nov., Geothrix edaphica sp. nov., Geothrix rubra sp. nov., and Geothrix limicola sp. nov., six novel members of Acidobacteriota isolated from soils.</title>
        <authorList>
            <person name="Itoh H."/>
            <person name="Sugisawa Y."/>
            <person name="Mise K."/>
            <person name="Xu Z."/>
            <person name="Kuniyasu M."/>
            <person name="Ushijima N."/>
            <person name="Kawano K."/>
            <person name="Kobayashi E."/>
            <person name="Shiratori Y."/>
            <person name="Masuda Y."/>
            <person name="Senoo K."/>
        </authorList>
    </citation>
    <scope>NUCLEOTIDE SEQUENCE</scope>
    <source>
        <strain evidence="2">Red802</strain>
    </source>
</reference>
<feature type="signal peptide" evidence="1">
    <location>
        <begin position="1"/>
        <end position="17"/>
    </location>
</feature>
<dbReference type="RefSeq" id="WP_285610324.1">
    <property type="nucleotide sequence ID" value="NZ_BSDC01000004.1"/>
</dbReference>
<comment type="caution">
    <text evidence="2">The sequence shown here is derived from an EMBL/GenBank/DDBJ whole genome shotgun (WGS) entry which is preliminary data.</text>
</comment>
<evidence type="ECO:0000313" key="3">
    <source>
        <dbReference type="Proteomes" id="UP001165044"/>
    </source>
</evidence>
<protein>
    <recommendedName>
        <fullName evidence="4">DUF4440 domain-containing protein</fullName>
    </recommendedName>
</protein>